<dbReference type="RefSeq" id="WP_169199229.1">
    <property type="nucleotide sequence ID" value="NZ_WTVH02000009.1"/>
</dbReference>
<dbReference type="NCBIfam" id="TIGR01509">
    <property type="entry name" value="HAD-SF-IA-v3"/>
    <property type="match status" value="1"/>
</dbReference>
<proteinExistence type="predicted"/>
<name>A0ABX1N403_9RHOO</name>
<sequence>MSFTVRAITLDLDDTLWPFAPIGVRIEQAIHDWMLLHSPRTARMFPIPAMRALRERIFADNAELAHDVSALRRLTLAHALRESGADLSLLESAFEAFYAARNQVECYPDSLDALQRLAARMPVAAITNGNADLQRIGLAGHFAFQLGACEHGAAKPDRGIFLAACTRLGYRPAEVLHVGDHVETDVAGAARAGLRACWLNRVGARWEREDVRPDLEFVALTELADWLEAQAREEDCLPDAAHAGLTGESSV</sequence>
<dbReference type="EMBL" id="WTVH01000021">
    <property type="protein sequence ID" value="NMF93985.1"/>
    <property type="molecule type" value="Genomic_DNA"/>
</dbReference>
<dbReference type="PANTHER" id="PTHR43316:SF3">
    <property type="entry name" value="HALOACID DEHALOGENASE, TYPE II (AFU_ORTHOLOGUE AFUA_2G07750)-RELATED"/>
    <property type="match status" value="1"/>
</dbReference>
<reference evidence="2" key="1">
    <citation type="submission" date="2019-12" db="EMBL/GenBank/DDBJ databases">
        <title>Comparative genomics gives insights into the taxonomy of the Azoarcus-Aromatoleum group and reveals separate origins of nif in the plant-associated Azoarcus and non-plant-associated Aromatoleum sub-groups.</title>
        <authorList>
            <person name="Lafos M."/>
            <person name="Maluk M."/>
            <person name="Batista M."/>
            <person name="Junghare M."/>
            <person name="Carmona M."/>
            <person name="Faoro H."/>
            <person name="Cruz L.M."/>
            <person name="Battistoni F."/>
            <person name="De Souza E."/>
            <person name="Pedrosa F."/>
            <person name="Chen W.-M."/>
            <person name="Poole P.S."/>
            <person name="Dixon R.A."/>
            <person name="James E.K."/>
        </authorList>
    </citation>
    <scope>NUCLEOTIDE SEQUENCE</scope>
    <source>
        <strain evidence="2">U120</strain>
    </source>
</reference>
<evidence type="ECO:0000313" key="3">
    <source>
        <dbReference type="Proteomes" id="UP000601990"/>
    </source>
</evidence>
<evidence type="ECO:0000313" key="2">
    <source>
        <dbReference type="EMBL" id="NMF93985.1"/>
    </source>
</evidence>
<dbReference type="PANTHER" id="PTHR43316">
    <property type="entry name" value="HYDROLASE, HALOACID DELAHOGENASE-RELATED"/>
    <property type="match status" value="1"/>
</dbReference>
<organism evidence="2 3">
    <name type="scientific">Aromatoleum buckelii</name>
    <dbReference type="NCBI Taxonomy" id="200254"/>
    <lineage>
        <taxon>Bacteria</taxon>
        <taxon>Pseudomonadati</taxon>
        <taxon>Pseudomonadota</taxon>
        <taxon>Betaproteobacteria</taxon>
        <taxon>Rhodocyclales</taxon>
        <taxon>Rhodocyclaceae</taxon>
        <taxon>Aromatoleum</taxon>
    </lineage>
</organism>
<dbReference type="SUPFAM" id="SSF56784">
    <property type="entry name" value="HAD-like"/>
    <property type="match status" value="1"/>
</dbReference>
<keyword evidence="3" id="KW-1185">Reference proteome</keyword>
<dbReference type="InterPro" id="IPR023214">
    <property type="entry name" value="HAD_sf"/>
</dbReference>
<dbReference type="InterPro" id="IPR006439">
    <property type="entry name" value="HAD-SF_hydro_IA"/>
</dbReference>
<gene>
    <name evidence="2" type="ORF">GO608_11665</name>
</gene>
<dbReference type="Pfam" id="PF00702">
    <property type="entry name" value="Hydrolase"/>
    <property type="match status" value="1"/>
</dbReference>
<accession>A0ABX1N403</accession>
<dbReference type="Gene3D" id="1.20.120.1600">
    <property type="match status" value="1"/>
</dbReference>
<protein>
    <submittedName>
        <fullName evidence="2">HAD-IA family hydrolase</fullName>
    </submittedName>
</protein>
<dbReference type="InterPro" id="IPR036412">
    <property type="entry name" value="HAD-like_sf"/>
</dbReference>
<dbReference type="InterPro" id="IPR051540">
    <property type="entry name" value="S-2-haloacid_dehalogenase"/>
</dbReference>
<dbReference type="SFLD" id="SFLDG01129">
    <property type="entry name" value="C1.5:_HAD__Beta-PGM__Phosphata"/>
    <property type="match status" value="1"/>
</dbReference>
<dbReference type="NCBIfam" id="TIGR01549">
    <property type="entry name" value="HAD-SF-IA-v1"/>
    <property type="match status" value="1"/>
</dbReference>
<dbReference type="Proteomes" id="UP000601990">
    <property type="component" value="Unassembled WGS sequence"/>
</dbReference>
<evidence type="ECO:0000256" key="1">
    <source>
        <dbReference type="ARBA" id="ARBA00022801"/>
    </source>
</evidence>
<dbReference type="Gene3D" id="3.40.50.1000">
    <property type="entry name" value="HAD superfamily/HAD-like"/>
    <property type="match status" value="1"/>
</dbReference>
<comment type="caution">
    <text evidence="2">The sequence shown here is derived from an EMBL/GenBank/DDBJ whole genome shotgun (WGS) entry which is preliminary data.</text>
</comment>
<keyword evidence="1 2" id="KW-0378">Hydrolase</keyword>
<dbReference type="GO" id="GO:0016787">
    <property type="term" value="F:hydrolase activity"/>
    <property type="evidence" value="ECO:0007669"/>
    <property type="project" value="UniProtKB-KW"/>
</dbReference>
<dbReference type="SFLD" id="SFLDS00003">
    <property type="entry name" value="Haloacid_Dehalogenase"/>
    <property type="match status" value="1"/>
</dbReference>